<evidence type="ECO:0000313" key="2">
    <source>
        <dbReference type="Proteomes" id="UP000298416"/>
    </source>
</evidence>
<reference evidence="1" key="2">
    <citation type="submission" date="2020-08" db="EMBL/GenBank/DDBJ databases">
        <title>Plant Genome Project.</title>
        <authorList>
            <person name="Zhang R.-G."/>
        </authorList>
    </citation>
    <scope>NUCLEOTIDE SEQUENCE</scope>
    <source>
        <strain evidence="1">Huo1</strain>
        <tissue evidence="1">Leaf</tissue>
    </source>
</reference>
<dbReference type="Proteomes" id="UP000298416">
    <property type="component" value="Unassembled WGS sequence"/>
</dbReference>
<sequence length="98" mass="11582">MKVWRSSCAECLLKLRTFAVQRAYSRTRDHKHGMMMFREEKFKTFEMGEDDDASVDIDDQLYFPPEEKVIDISKNIRDAYTLRSPLAPWVNLTAEVYV</sequence>
<dbReference type="EMBL" id="PNBA02000006">
    <property type="protein sequence ID" value="KAG6422265.1"/>
    <property type="molecule type" value="Genomic_DNA"/>
</dbReference>
<reference evidence="1" key="1">
    <citation type="submission" date="2018-01" db="EMBL/GenBank/DDBJ databases">
        <authorList>
            <person name="Mao J.F."/>
        </authorList>
    </citation>
    <scope>NUCLEOTIDE SEQUENCE</scope>
    <source>
        <strain evidence="1">Huo1</strain>
        <tissue evidence="1">Leaf</tissue>
    </source>
</reference>
<keyword evidence="2" id="KW-1185">Reference proteome</keyword>
<accession>A0A8X8XXG4</accession>
<name>A0A8X8XXG4_SALSN</name>
<organism evidence="1">
    <name type="scientific">Salvia splendens</name>
    <name type="common">Scarlet sage</name>
    <dbReference type="NCBI Taxonomy" id="180675"/>
    <lineage>
        <taxon>Eukaryota</taxon>
        <taxon>Viridiplantae</taxon>
        <taxon>Streptophyta</taxon>
        <taxon>Embryophyta</taxon>
        <taxon>Tracheophyta</taxon>
        <taxon>Spermatophyta</taxon>
        <taxon>Magnoliopsida</taxon>
        <taxon>eudicotyledons</taxon>
        <taxon>Gunneridae</taxon>
        <taxon>Pentapetalae</taxon>
        <taxon>asterids</taxon>
        <taxon>lamiids</taxon>
        <taxon>Lamiales</taxon>
        <taxon>Lamiaceae</taxon>
        <taxon>Nepetoideae</taxon>
        <taxon>Mentheae</taxon>
        <taxon>Salviinae</taxon>
        <taxon>Salvia</taxon>
        <taxon>Salvia subgen. Calosphace</taxon>
        <taxon>core Calosphace</taxon>
    </lineage>
</organism>
<comment type="caution">
    <text evidence="1">The sequence shown here is derived from an EMBL/GenBank/DDBJ whole genome shotgun (WGS) entry which is preliminary data.</text>
</comment>
<evidence type="ECO:0000313" key="1">
    <source>
        <dbReference type="EMBL" id="KAG6422265.1"/>
    </source>
</evidence>
<proteinExistence type="predicted"/>
<dbReference type="AlphaFoldDB" id="A0A8X8XXG4"/>
<gene>
    <name evidence="1" type="ORF">SASPL_118831</name>
</gene>
<protein>
    <submittedName>
        <fullName evidence="1">Uncharacterized protein</fullName>
    </submittedName>
</protein>